<gene>
    <name evidence="2" type="ORF">PGLA1383_LOCUS20831</name>
</gene>
<dbReference type="NCBIfam" id="TIGR02452">
    <property type="entry name" value="TIGR02452 family protein"/>
    <property type="match status" value="1"/>
</dbReference>
<reference evidence="2" key="1">
    <citation type="submission" date="2021-02" db="EMBL/GenBank/DDBJ databases">
        <authorList>
            <person name="Dougan E. K."/>
            <person name="Rhodes N."/>
            <person name="Thang M."/>
            <person name="Chan C."/>
        </authorList>
    </citation>
    <scope>NUCLEOTIDE SEQUENCE</scope>
</reference>
<dbReference type="Pfam" id="PF00128">
    <property type="entry name" value="Alpha-amylase"/>
    <property type="match status" value="1"/>
</dbReference>
<dbReference type="SMART" id="SM00642">
    <property type="entry name" value="Aamy"/>
    <property type="match status" value="1"/>
</dbReference>
<dbReference type="OrthoDB" id="2440523at2759"/>
<dbReference type="InterPro" id="IPR006047">
    <property type="entry name" value="GH13_cat_dom"/>
</dbReference>
<proteinExistence type="predicted"/>
<dbReference type="Gene3D" id="3.20.20.80">
    <property type="entry name" value="Glycosidases"/>
    <property type="match status" value="1"/>
</dbReference>
<evidence type="ECO:0000259" key="1">
    <source>
        <dbReference type="SMART" id="SM00642"/>
    </source>
</evidence>
<protein>
    <recommendedName>
        <fullName evidence="1">Glycosyl hydrolase family 13 catalytic domain-containing protein</fullName>
    </recommendedName>
</protein>
<dbReference type="SUPFAM" id="SSF51445">
    <property type="entry name" value="(Trans)glycosidases"/>
    <property type="match status" value="1"/>
</dbReference>
<dbReference type="AlphaFoldDB" id="A0A813ESD4"/>
<organism evidence="2 3">
    <name type="scientific">Polarella glacialis</name>
    <name type="common">Dinoflagellate</name>
    <dbReference type="NCBI Taxonomy" id="89957"/>
    <lineage>
        <taxon>Eukaryota</taxon>
        <taxon>Sar</taxon>
        <taxon>Alveolata</taxon>
        <taxon>Dinophyceae</taxon>
        <taxon>Suessiales</taxon>
        <taxon>Suessiaceae</taxon>
        <taxon>Polarella</taxon>
    </lineage>
</organism>
<dbReference type="InterPro" id="IPR012664">
    <property type="entry name" value="CHP02452"/>
</dbReference>
<feature type="domain" description="Glycosyl hydrolase family 13 catalytic" evidence="1">
    <location>
        <begin position="96"/>
        <end position="395"/>
    </location>
</feature>
<evidence type="ECO:0000313" key="3">
    <source>
        <dbReference type="Proteomes" id="UP000654075"/>
    </source>
</evidence>
<evidence type="ECO:0000313" key="2">
    <source>
        <dbReference type="EMBL" id="CAE8602599.1"/>
    </source>
</evidence>
<dbReference type="InterPro" id="IPR043472">
    <property type="entry name" value="Macro_dom-like"/>
</dbReference>
<comment type="caution">
    <text evidence="2">The sequence shown here is derived from an EMBL/GenBank/DDBJ whole genome shotgun (WGS) entry which is preliminary data.</text>
</comment>
<dbReference type="GO" id="GO:0005975">
    <property type="term" value="P:carbohydrate metabolic process"/>
    <property type="evidence" value="ECO:0007669"/>
    <property type="project" value="InterPro"/>
</dbReference>
<dbReference type="SUPFAM" id="SSF52949">
    <property type="entry name" value="Macro domain-like"/>
    <property type="match status" value="1"/>
</dbReference>
<dbReference type="Gene3D" id="3.40.220.10">
    <property type="entry name" value="Leucine Aminopeptidase, subunit E, domain 1"/>
    <property type="match status" value="1"/>
</dbReference>
<dbReference type="PANTHER" id="PTHR10357">
    <property type="entry name" value="ALPHA-AMYLASE FAMILY MEMBER"/>
    <property type="match status" value="1"/>
</dbReference>
<dbReference type="EMBL" id="CAJNNV010014449">
    <property type="protein sequence ID" value="CAE8602599.1"/>
    <property type="molecule type" value="Genomic_DNA"/>
</dbReference>
<accession>A0A813ESD4</accession>
<dbReference type="Proteomes" id="UP000654075">
    <property type="component" value="Unassembled WGS sequence"/>
</dbReference>
<keyword evidence="3" id="KW-1185">Reference proteome</keyword>
<name>A0A813ESD4_POLGL</name>
<dbReference type="InterPro" id="IPR017853">
    <property type="entry name" value="GH"/>
</dbReference>
<sequence>MSSWEKRIDPVDGVAYTWDEMFSEYIKKFTRKKITKYWEEVCLPEKRKVPKGKSGAAATGKANLPKEQVQKGPAKALVQIMARREKDWRIGPIVYQVFVDRFAPPADFEQKKALYPEVGTTHKWDELPQGGHLVAEVGYYSNELAFWGGDFASMLSKMDHLKELGVDVLYLQPITECTSNHKYDTKDYMKVDAQYGTLDDFKKVVDTLHGASIKLVLDVVFNHCGKSSPLVQEALADKDSPKRNWFFFGDQYKQGFKTWGLRVPLTDAAEGLSETAEDFVQSTPARIGNKVAVGVKERPTAEPNFTISGQISFPYEGISEMQAKAGVRASLENYIPVTPGAIVRLTASPKVVQRRLAGVRGRRLFATWSVGYEISVPQTQGPVVQSRVENLDGLIAVGRASAFSNGLLQCVGAICKAEEGYMILGGGVAFVAFVGVCIGCFCCRRVKRHSVGKDTPLTVTHVDVGPARELRRLEAARWAFAEEVLGSAADFPRTTIPEVWTGSNVWGETIESAFQQAAKASPTRDYKLDFQTGVFEGQGRDTTGNFQVVGGACDPSTGRILWREESQDGGVAMECEGQMSVKRLKGSRRGEEGWEIIGICSAFDTSCTVALMGTGVLALHTSARATLNAPPQFSADDEDADDEDADEFMVIDTTSSPASRREGKLIGKPSGRTRFRADFPEGFCNHLNKGFCVSEGCQDVERPSETDETLSKCWEHVEKARPKGIEEHPEWYRYNGTDLSSDSPMTTFQKFIYDYHPELGKGRHRADLQSVAGQGDMNFSKKNFKKSSNSQKWNCDLGAERCCAAVCRCFAAPLPVALWVASMFGPRDEVFTISSTSYVLQQEFCFLCRIACCTHYVTCDGSGCRPPDGLRGRFPMRLACKDHALVQGRCPRNAHDVTQADVTAATVKSPEDTACTTSSLGALPYASLEYLQIQELHEESFASAVTPLAQLCCQCHSEDPGGEQDDSADFYCEYCWACWRGQPSNEVAQMACDFPASSEVTVYMEVPSPLPALPRGVGETRVDMFKKGCVQVAEQLRGQNPVMLVFAADYSAGGASGPLGRGQLGDVCRGTTYQTAVGTNKYFPLADSGALYVPDVHVFRVGGVTVVPFKLSMVVAAAIMRPDLSSPAKLQTYRGDLRRKVQGVLRICALNGHWTLILGAWGCGGRRNPPEEVARAFRELLLLDGDLANFFEYIAFAIDDAPTYATFLREFKAT</sequence>